<dbReference type="NCBIfam" id="TIGR01409">
    <property type="entry name" value="TAT_signal_seq"/>
    <property type="match status" value="1"/>
</dbReference>
<dbReference type="SUPFAM" id="SSF51905">
    <property type="entry name" value="FAD/NAD(P)-binding domain"/>
    <property type="match status" value="1"/>
</dbReference>
<organism evidence="7">
    <name type="scientific">bioreactor metagenome</name>
    <dbReference type="NCBI Taxonomy" id="1076179"/>
    <lineage>
        <taxon>unclassified sequences</taxon>
        <taxon>metagenomes</taxon>
        <taxon>ecological metagenomes</taxon>
    </lineage>
</organism>
<dbReference type="InterPro" id="IPR036188">
    <property type="entry name" value="FAD/NAD-bd_sf"/>
</dbReference>
<dbReference type="Pfam" id="PF00890">
    <property type="entry name" value="FAD_binding_2"/>
    <property type="match status" value="1"/>
</dbReference>
<evidence type="ECO:0000256" key="5">
    <source>
        <dbReference type="SAM" id="MobiDB-lite"/>
    </source>
</evidence>
<reference evidence="7" key="1">
    <citation type="submission" date="2019-08" db="EMBL/GenBank/DDBJ databases">
        <authorList>
            <person name="Kucharzyk K."/>
            <person name="Murdoch R.W."/>
            <person name="Higgins S."/>
            <person name="Loffler F."/>
        </authorList>
    </citation>
    <scope>NUCLEOTIDE SEQUENCE</scope>
</reference>
<accession>A0A644UK67</accession>
<gene>
    <name evidence="7" type="primary">ifcA_7</name>
    <name evidence="7" type="ORF">SDC9_25295</name>
</gene>
<evidence type="ECO:0000256" key="2">
    <source>
        <dbReference type="ARBA" id="ARBA00022630"/>
    </source>
</evidence>
<keyword evidence="4 7" id="KW-0560">Oxidoreductase</keyword>
<dbReference type="PANTHER" id="PTHR43400">
    <property type="entry name" value="FUMARATE REDUCTASE"/>
    <property type="match status" value="1"/>
</dbReference>
<proteinExistence type="predicted"/>
<dbReference type="Gene3D" id="3.90.700.10">
    <property type="entry name" value="Succinate dehydrogenase/fumarate reductase flavoprotein, catalytic domain"/>
    <property type="match status" value="1"/>
</dbReference>
<dbReference type="GO" id="GO:0016491">
    <property type="term" value="F:oxidoreductase activity"/>
    <property type="evidence" value="ECO:0007669"/>
    <property type="project" value="UniProtKB-KW"/>
</dbReference>
<dbReference type="PROSITE" id="PS51318">
    <property type="entry name" value="TAT"/>
    <property type="match status" value="1"/>
</dbReference>
<protein>
    <submittedName>
        <fullName evidence="7">Fumarate reductase flavoprotein subunit</fullName>
        <ecNumber evidence="7">1.3.5.4</ecNumber>
    </submittedName>
</protein>
<dbReference type="InterPro" id="IPR050315">
    <property type="entry name" value="FAD-oxidoreductase_2"/>
</dbReference>
<dbReference type="InterPro" id="IPR006311">
    <property type="entry name" value="TAT_signal"/>
</dbReference>
<evidence type="ECO:0000256" key="4">
    <source>
        <dbReference type="ARBA" id="ARBA00023002"/>
    </source>
</evidence>
<dbReference type="InterPro" id="IPR003953">
    <property type="entry name" value="FAD-dep_OxRdtase_2_FAD-bd"/>
</dbReference>
<evidence type="ECO:0000313" key="7">
    <source>
        <dbReference type="EMBL" id="MPL79417.1"/>
    </source>
</evidence>
<evidence type="ECO:0000259" key="6">
    <source>
        <dbReference type="Pfam" id="PF00890"/>
    </source>
</evidence>
<evidence type="ECO:0000256" key="1">
    <source>
        <dbReference type="ARBA" id="ARBA00001974"/>
    </source>
</evidence>
<dbReference type="InterPro" id="IPR019546">
    <property type="entry name" value="TAT_signal_bac_arc"/>
</dbReference>
<dbReference type="EC" id="1.3.5.4" evidence="7"/>
<dbReference type="PANTHER" id="PTHR43400:SF10">
    <property type="entry name" value="3-OXOSTEROID 1-DEHYDROGENASE"/>
    <property type="match status" value="1"/>
</dbReference>
<dbReference type="Gene3D" id="3.50.50.60">
    <property type="entry name" value="FAD/NAD(P)-binding domain"/>
    <property type="match status" value="1"/>
</dbReference>
<feature type="region of interest" description="Disordered" evidence="5">
    <location>
        <begin position="294"/>
        <end position="315"/>
    </location>
</feature>
<keyword evidence="3" id="KW-0274">FAD</keyword>
<dbReference type="SUPFAM" id="SSF56425">
    <property type="entry name" value="Succinate dehydrogenase/fumarate reductase flavoprotein, catalytic domain"/>
    <property type="match status" value="1"/>
</dbReference>
<feature type="domain" description="FAD-dependent oxidoreductase 2 FAD-binding" evidence="6">
    <location>
        <begin position="60"/>
        <end position="502"/>
    </location>
</feature>
<comment type="cofactor">
    <cofactor evidence="1">
        <name>FAD</name>
        <dbReference type="ChEBI" id="CHEBI:57692"/>
    </cofactor>
</comment>
<dbReference type="EMBL" id="VSSQ01000126">
    <property type="protein sequence ID" value="MPL79417.1"/>
    <property type="molecule type" value="Genomic_DNA"/>
</dbReference>
<dbReference type="GO" id="GO:0008202">
    <property type="term" value="P:steroid metabolic process"/>
    <property type="evidence" value="ECO:0007669"/>
    <property type="project" value="UniProtKB-ARBA"/>
</dbReference>
<name>A0A644UK67_9ZZZZ</name>
<evidence type="ECO:0000256" key="3">
    <source>
        <dbReference type="ARBA" id="ARBA00022827"/>
    </source>
</evidence>
<dbReference type="InterPro" id="IPR027477">
    <property type="entry name" value="Succ_DH/fumarate_Rdtase_cat_sf"/>
</dbReference>
<keyword evidence="2" id="KW-0285">Flavoprotein</keyword>
<comment type="caution">
    <text evidence="7">The sequence shown here is derived from an EMBL/GenBank/DDBJ whole genome shotgun (WGS) entry which is preliminary data.</text>
</comment>
<sequence length="536" mass="57175">MQKESSNNKEEELTMNRRDFLKKASLGAAVVAGSGFLVGCNTTDATAPASAPEKWDMETDVAIVGSGNGGLSAGCAVVEEGKKAVICEIAGFIGGGSIYSGGGIHCWGVNTWEEYRKHFEDLHDPVLGKTYVETFRQTYIPWLQKNGFPITPAGGTRGYTKDWTMGSGEPGYLKQKSYFDALHKFFESKGGQVLLSTRVMRLVIDEAGEVCGVHALKNDGTQLFIKAGAVILAAGGFQANKGLTARYMGPYGDSIRTMGVPYNTGSGMLMAQGVGALTGGSFSTFSGTLIGISPNPQTEENPEAWEKARGSDPQSLPGIGDGRPPAIGWVSFLFPEDTTGLLVNLEGKRFIDESSPIDAKYPRVPQSIIKQKRGMALMIGDQAIYDANKSSEAIMKMNEAQGCLTVKGDTLEELAVKLQETYGFYKGALLKTISEYNKAIDNGTADQLDVPRVAGHHKIAQGPFYAFPTGTCAYHTFGGLVINEKAQVLDVQRQPIKNLYAAPPTAAMFKEPYGGGVAAAGTFGYIAAKVITKGSV</sequence>
<dbReference type="AlphaFoldDB" id="A0A644UK67"/>